<organism evidence="1 2">
    <name type="scientific">Rhizophagus clarus</name>
    <dbReference type="NCBI Taxonomy" id="94130"/>
    <lineage>
        <taxon>Eukaryota</taxon>
        <taxon>Fungi</taxon>
        <taxon>Fungi incertae sedis</taxon>
        <taxon>Mucoromycota</taxon>
        <taxon>Glomeromycotina</taxon>
        <taxon>Glomeromycetes</taxon>
        <taxon>Glomerales</taxon>
        <taxon>Glomeraceae</taxon>
        <taxon>Rhizophagus</taxon>
    </lineage>
</organism>
<dbReference type="AlphaFoldDB" id="A0A2Z6R7N0"/>
<accession>A0A2Z6R7N0</accession>
<proteinExistence type="predicted"/>
<gene>
    <name evidence="1" type="ORF">RclHR1_00320022</name>
</gene>
<keyword evidence="2" id="KW-1185">Reference proteome</keyword>
<dbReference type="Proteomes" id="UP000247702">
    <property type="component" value="Unassembled WGS sequence"/>
</dbReference>
<dbReference type="EMBL" id="BEXD01002446">
    <property type="protein sequence ID" value="GBB98327.1"/>
    <property type="molecule type" value="Genomic_DNA"/>
</dbReference>
<evidence type="ECO:0000313" key="2">
    <source>
        <dbReference type="Proteomes" id="UP000247702"/>
    </source>
</evidence>
<protein>
    <submittedName>
        <fullName evidence="1">Uncharacterized protein</fullName>
    </submittedName>
</protein>
<sequence>MYLSFAPKDFGKCDFFCLITKVHFKNELFVPFKTRNDWFISSMINLKKTSILEKKKKISYFLKIAR</sequence>
<reference evidence="1 2" key="1">
    <citation type="submission" date="2017-11" db="EMBL/GenBank/DDBJ databases">
        <title>The genome of Rhizophagus clarus HR1 reveals common genetic basis of auxotrophy among arbuscular mycorrhizal fungi.</title>
        <authorList>
            <person name="Kobayashi Y."/>
        </authorList>
    </citation>
    <scope>NUCLEOTIDE SEQUENCE [LARGE SCALE GENOMIC DNA]</scope>
    <source>
        <strain evidence="1 2">HR1</strain>
    </source>
</reference>
<name>A0A2Z6R7N0_9GLOM</name>
<evidence type="ECO:0000313" key="1">
    <source>
        <dbReference type="EMBL" id="GBB98327.1"/>
    </source>
</evidence>
<comment type="caution">
    <text evidence="1">The sequence shown here is derived from an EMBL/GenBank/DDBJ whole genome shotgun (WGS) entry which is preliminary data.</text>
</comment>